<keyword evidence="4 5" id="KW-0119">Carbohydrate metabolism</keyword>
<feature type="binding site" evidence="8">
    <location>
        <position position="216"/>
    </location>
    <ligand>
        <name>Zn(2+)</name>
        <dbReference type="ChEBI" id="CHEBI:29105"/>
    </ligand>
</feature>
<feature type="binding site" evidence="7">
    <location>
        <begin position="307"/>
        <end position="309"/>
    </location>
    <ligand>
        <name>substrate</name>
    </ligand>
</feature>
<dbReference type="CDD" id="cd00854">
    <property type="entry name" value="NagA"/>
    <property type="match status" value="1"/>
</dbReference>
<evidence type="ECO:0000256" key="3">
    <source>
        <dbReference type="ARBA" id="ARBA00022801"/>
    </source>
</evidence>
<comment type="cofactor">
    <cofactor evidence="8">
        <name>a divalent metal cation</name>
        <dbReference type="ChEBI" id="CHEBI:60240"/>
    </cofactor>
    <text evidence="8">Binds 1 divalent metal cation per subunit.</text>
</comment>
<organism evidence="10 11">
    <name type="scientific">Bailinhaonella thermotolerans</name>
    <dbReference type="NCBI Taxonomy" id="1070861"/>
    <lineage>
        <taxon>Bacteria</taxon>
        <taxon>Bacillati</taxon>
        <taxon>Actinomycetota</taxon>
        <taxon>Actinomycetes</taxon>
        <taxon>Streptosporangiales</taxon>
        <taxon>Streptosporangiaceae</taxon>
        <taxon>Bailinhaonella</taxon>
    </lineage>
</organism>
<dbReference type="SUPFAM" id="SSF51556">
    <property type="entry name" value="Metallo-dependent hydrolases"/>
    <property type="match status" value="1"/>
</dbReference>
<dbReference type="Gene3D" id="3.20.20.140">
    <property type="entry name" value="Metal-dependent hydrolases"/>
    <property type="match status" value="1"/>
</dbReference>
<dbReference type="Gene3D" id="2.30.40.10">
    <property type="entry name" value="Urease, subunit C, domain 1"/>
    <property type="match status" value="1"/>
</dbReference>
<keyword evidence="11" id="KW-1185">Reference proteome</keyword>
<dbReference type="GO" id="GO:0006046">
    <property type="term" value="P:N-acetylglucosamine catabolic process"/>
    <property type="evidence" value="ECO:0007669"/>
    <property type="project" value="TreeGrafter"/>
</dbReference>
<keyword evidence="3 5" id="KW-0378">Hydrolase</keyword>
<evidence type="ECO:0000256" key="1">
    <source>
        <dbReference type="ARBA" id="ARBA00010716"/>
    </source>
</evidence>
<feature type="binding site" evidence="7">
    <location>
        <begin position="219"/>
        <end position="220"/>
    </location>
    <ligand>
        <name>substrate</name>
    </ligand>
</feature>
<dbReference type="InterPro" id="IPR032466">
    <property type="entry name" value="Metal_Hydrolase"/>
</dbReference>
<dbReference type="InterPro" id="IPR003764">
    <property type="entry name" value="GlcNAc_6-P_deAcase"/>
</dbReference>
<evidence type="ECO:0000256" key="4">
    <source>
        <dbReference type="ARBA" id="ARBA00023277"/>
    </source>
</evidence>
<name>A0A3A4AWP1_9ACTN</name>
<gene>
    <name evidence="10" type="ORF">D5H75_07895</name>
</gene>
<proteinExistence type="inferred from homology"/>
<evidence type="ECO:0000256" key="2">
    <source>
        <dbReference type="ARBA" id="ARBA00022723"/>
    </source>
</evidence>
<evidence type="ECO:0000256" key="7">
    <source>
        <dbReference type="PIRSR" id="PIRSR038994-2"/>
    </source>
</evidence>
<dbReference type="Pfam" id="PF01979">
    <property type="entry name" value="Amidohydro_1"/>
    <property type="match status" value="1"/>
</dbReference>
<sequence>MGCVIIAGARVVTPGGVLEPGWVSVSGGLIEAVGEGRPPRPADRDLGGAWLVPGFVDLHTHGGGGFSMGDSREDMAAAVAFHRRHGTTRTLVGLVTGPVERLAEAAGWIADLTAAGATPDGHVVGGYLEGPFLAAARCGAQDPRYLLAPDPGVLRRLLDAGRGTIRMMTVAPELPGAGELIGELRARGVIPALGHSDADYAAMSAGFAAGGRVLTHAFNGMRGLHHREPGPVIAGADAPDAVLEVICDGLHLDFPVVRALTRLAPGRIALITDAMAAAGMGDGEYTLGPQRVRVTGGRAVLADGDSLAGSTLTMGDAVKRAVLGAGLPITEASAYASDVPARLLGLPCGRIEPGLAAEFAVLDDGLDVVEVLA</sequence>
<protein>
    <submittedName>
        <fullName evidence="10">N-acetylglucosamine-6-phosphate deacetylase</fullName>
    </submittedName>
</protein>
<dbReference type="GO" id="GO:0008448">
    <property type="term" value="F:N-acetylglucosamine-6-phosphate deacetylase activity"/>
    <property type="evidence" value="ECO:0007669"/>
    <property type="project" value="InterPro"/>
</dbReference>
<accession>A0A3A4AWP1</accession>
<dbReference type="SUPFAM" id="SSF51338">
    <property type="entry name" value="Composite domain of metallo-dependent hydrolases"/>
    <property type="match status" value="1"/>
</dbReference>
<dbReference type="EMBL" id="QZEY01000002">
    <property type="protein sequence ID" value="RJL34355.1"/>
    <property type="molecule type" value="Genomic_DNA"/>
</dbReference>
<keyword evidence="2 8" id="KW-0479">Metal-binding</keyword>
<dbReference type="GO" id="GO:0046872">
    <property type="term" value="F:metal ion binding"/>
    <property type="evidence" value="ECO:0007669"/>
    <property type="project" value="UniProtKB-KW"/>
</dbReference>
<feature type="binding site" evidence="7">
    <location>
        <position position="251"/>
    </location>
    <ligand>
        <name>substrate</name>
    </ligand>
</feature>
<dbReference type="PANTHER" id="PTHR11113">
    <property type="entry name" value="N-ACETYLGLUCOSAMINE-6-PHOSPHATE DEACETYLASE"/>
    <property type="match status" value="1"/>
</dbReference>
<feature type="domain" description="Amidohydrolase-related" evidence="9">
    <location>
        <begin position="51"/>
        <end position="364"/>
    </location>
</feature>
<evidence type="ECO:0000256" key="8">
    <source>
        <dbReference type="PIRSR" id="PIRSR038994-3"/>
    </source>
</evidence>
<evidence type="ECO:0000313" key="11">
    <source>
        <dbReference type="Proteomes" id="UP000265768"/>
    </source>
</evidence>
<evidence type="ECO:0000256" key="6">
    <source>
        <dbReference type="PIRSR" id="PIRSR038994-1"/>
    </source>
</evidence>
<reference evidence="10 11" key="1">
    <citation type="submission" date="2018-09" db="EMBL/GenBank/DDBJ databases">
        <title>YIM 75507 draft genome.</title>
        <authorList>
            <person name="Tang S."/>
            <person name="Feng Y."/>
        </authorList>
    </citation>
    <scope>NUCLEOTIDE SEQUENCE [LARGE SCALE GENOMIC DNA]</scope>
    <source>
        <strain evidence="10 11">YIM 75507</strain>
    </source>
</reference>
<evidence type="ECO:0000259" key="9">
    <source>
        <dbReference type="Pfam" id="PF01979"/>
    </source>
</evidence>
<dbReference type="PIRSF" id="PIRSF038994">
    <property type="entry name" value="NagA"/>
    <property type="match status" value="1"/>
</dbReference>
<feature type="active site" description="Proton donor/acceptor" evidence="6">
    <location>
        <position position="273"/>
    </location>
</feature>
<evidence type="ECO:0000256" key="5">
    <source>
        <dbReference type="PIRNR" id="PIRNR038994"/>
    </source>
</evidence>
<dbReference type="PANTHER" id="PTHR11113:SF14">
    <property type="entry name" value="N-ACETYLGLUCOSAMINE-6-PHOSPHATE DEACETYLASE"/>
    <property type="match status" value="1"/>
</dbReference>
<dbReference type="InterPro" id="IPR006680">
    <property type="entry name" value="Amidohydro-rel"/>
</dbReference>
<feature type="binding site" evidence="8">
    <location>
        <position position="195"/>
    </location>
    <ligand>
        <name>Zn(2+)</name>
        <dbReference type="ChEBI" id="CHEBI:29105"/>
    </ligand>
</feature>
<dbReference type="OrthoDB" id="9776488at2"/>
<feature type="binding site" evidence="7">
    <location>
        <position position="227"/>
    </location>
    <ligand>
        <name>substrate</name>
    </ligand>
</feature>
<feature type="binding site" evidence="7">
    <location>
        <position position="140"/>
    </location>
    <ligand>
        <name>substrate</name>
    </ligand>
</feature>
<dbReference type="Proteomes" id="UP000265768">
    <property type="component" value="Unassembled WGS sequence"/>
</dbReference>
<evidence type="ECO:0000313" key="10">
    <source>
        <dbReference type="EMBL" id="RJL34355.1"/>
    </source>
</evidence>
<feature type="binding site" evidence="8">
    <location>
        <position position="129"/>
    </location>
    <ligand>
        <name>Zn(2+)</name>
        <dbReference type="ChEBI" id="CHEBI:29105"/>
    </ligand>
</feature>
<dbReference type="AlphaFoldDB" id="A0A3A4AWP1"/>
<comment type="similarity">
    <text evidence="1 5">Belongs to the metallo-dependent hydrolases superfamily. NagA family.</text>
</comment>
<comment type="caution">
    <text evidence="10">The sequence shown here is derived from an EMBL/GenBank/DDBJ whole genome shotgun (WGS) entry which is preliminary data.</text>
</comment>
<dbReference type="InterPro" id="IPR011059">
    <property type="entry name" value="Metal-dep_hydrolase_composite"/>
</dbReference>